<accession>A0A873WT85</accession>
<sequence>MKDLDFLDDLLPDPDEKVLRERCAKVKNDLLMEEPCPLYEPNDDE</sequence>
<proteinExistence type="predicted"/>
<dbReference type="KEGG" id="vg:77945479"/>
<name>A0A873WT85_9CAUD</name>
<dbReference type="RefSeq" id="YP_010669309.1">
    <property type="nucleotide sequence ID" value="NC_070960.1"/>
</dbReference>
<evidence type="ECO:0000313" key="1">
    <source>
        <dbReference type="EMBL" id="QPB08324.1"/>
    </source>
</evidence>
<keyword evidence="2" id="KW-1185">Reference proteome</keyword>
<evidence type="ECO:0000313" key="2">
    <source>
        <dbReference type="Proteomes" id="UP000662754"/>
    </source>
</evidence>
<dbReference type="EMBL" id="MW147367">
    <property type="protein sequence ID" value="QPB08324.1"/>
    <property type="molecule type" value="Genomic_DNA"/>
</dbReference>
<protein>
    <submittedName>
        <fullName evidence="1">Uncharacterized protein</fullName>
    </submittedName>
</protein>
<dbReference type="GeneID" id="77945479"/>
<reference evidence="1" key="1">
    <citation type="submission" date="2020-10" db="EMBL/GenBank/DDBJ databases">
        <title>The Isolation and Genome Sequence of a Novel Cyanophage S-H9-2 from the Yellow Sea, China.</title>
        <authorList>
            <person name="Jiang T."/>
            <person name="Luo L."/>
        </authorList>
    </citation>
    <scope>NUCLEOTIDE SEQUENCE</scope>
</reference>
<organism evidence="1 2">
    <name type="scientific">Synechococcus phage S-H9-2</name>
    <dbReference type="NCBI Taxonomy" id="2783669"/>
    <lineage>
        <taxon>Viruses</taxon>
        <taxon>Duplodnaviria</taxon>
        <taxon>Heunggongvirae</taxon>
        <taxon>Uroviricota</taxon>
        <taxon>Caudoviricetes</taxon>
        <taxon>Pantevenvirales</taxon>
        <taxon>Kyanoviridae</taxon>
        <taxon>Yushanluvirus</taxon>
        <taxon>Yushanluvirus satich</taxon>
    </lineage>
</organism>
<dbReference type="Proteomes" id="UP000662754">
    <property type="component" value="Segment"/>
</dbReference>